<feature type="region of interest" description="Disordered" evidence="1">
    <location>
        <begin position="72"/>
        <end position="91"/>
    </location>
</feature>
<keyword evidence="3" id="KW-1185">Reference proteome</keyword>
<reference evidence="2" key="1">
    <citation type="journal article" date="2023" name="Science">
        <title>Genome structures resolve the early diversification of teleost fishes.</title>
        <authorList>
            <person name="Parey E."/>
            <person name="Louis A."/>
            <person name="Montfort J."/>
            <person name="Bouchez O."/>
            <person name="Roques C."/>
            <person name="Iampietro C."/>
            <person name="Lluch J."/>
            <person name="Castinel A."/>
            <person name="Donnadieu C."/>
            <person name="Desvignes T."/>
            <person name="Floi Bucao C."/>
            <person name="Jouanno E."/>
            <person name="Wen M."/>
            <person name="Mejri S."/>
            <person name="Dirks R."/>
            <person name="Jansen H."/>
            <person name="Henkel C."/>
            <person name="Chen W.J."/>
            <person name="Zahm M."/>
            <person name="Cabau C."/>
            <person name="Klopp C."/>
            <person name="Thompson A.W."/>
            <person name="Robinson-Rechavi M."/>
            <person name="Braasch I."/>
            <person name="Lecointre G."/>
            <person name="Bobe J."/>
            <person name="Postlethwait J.H."/>
            <person name="Berthelot C."/>
            <person name="Roest Crollius H."/>
            <person name="Guiguen Y."/>
        </authorList>
    </citation>
    <scope>NUCLEOTIDE SEQUENCE</scope>
    <source>
        <strain evidence="2">WJC10195</strain>
    </source>
</reference>
<gene>
    <name evidence="2" type="ORF">SKAU_G00251230</name>
</gene>
<evidence type="ECO:0000313" key="2">
    <source>
        <dbReference type="EMBL" id="KAJ8349993.1"/>
    </source>
</evidence>
<evidence type="ECO:0000313" key="3">
    <source>
        <dbReference type="Proteomes" id="UP001152622"/>
    </source>
</evidence>
<comment type="caution">
    <text evidence="2">The sequence shown here is derived from an EMBL/GenBank/DDBJ whole genome shotgun (WGS) entry which is preliminary data.</text>
</comment>
<dbReference type="Proteomes" id="UP001152622">
    <property type="component" value="Chromosome 9"/>
</dbReference>
<evidence type="ECO:0000256" key="1">
    <source>
        <dbReference type="SAM" id="MobiDB-lite"/>
    </source>
</evidence>
<organism evidence="2 3">
    <name type="scientific">Synaphobranchus kaupii</name>
    <name type="common">Kaup's arrowtooth eel</name>
    <dbReference type="NCBI Taxonomy" id="118154"/>
    <lineage>
        <taxon>Eukaryota</taxon>
        <taxon>Metazoa</taxon>
        <taxon>Chordata</taxon>
        <taxon>Craniata</taxon>
        <taxon>Vertebrata</taxon>
        <taxon>Euteleostomi</taxon>
        <taxon>Actinopterygii</taxon>
        <taxon>Neopterygii</taxon>
        <taxon>Teleostei</taxon>
        <taxon>Anguilliformes</taxon>
        <taxon>Synaphobranchidae</taxon>
        <taxon>Synaphobranchus</taxon>
    </lineage>
</organism>
<feature type="compositionally biased region" description="Polar residues" evidence="1">
    <location>
        <begin position="77"/>
        <end position="89"/>
    </location>
</feature>
<protein>
    <submittedName>
        <fullName evidence="2">Uncharacterized protein</fullName>
    </submittedName>
</protein>
<proteinExistence type="predicted"/>
<dbReference type="AlphaFoldDB" id="A0A9Q1F2W5"/>
<sequence length="120" mass="12953">MLNDYWATPAADSISCCCGCSILGSREERIMQIVLALRQQPQIARGAQAETNEFVAAAVPLTPLSAPLPVTPRSLDRSCSGTRTGQWQQRQKKQVINPLLRHATASLSLSSGVSTTPLYV</sequence>
<accession>A0A9Q1F2W5</accession>
<dbReference type="EMBL" id="JAINUF010000009">
    <property type="protein sequence ID" value="KAJ8349993.1"/>
    <property type="molecule type" value="Genomic_DNA"/>
</dbReference>
<name>A0A9Q1F2W5_SYNKA</name>